<evidence type="ECO:0000313" key="4">
    <source>
        <dbReference type="Proteomes" id="UP000026962"/>
    </source>
</evidence>
<dbReference type="Gramene" id="OPUNC08G19390.1">
    <property type="protein sequence ID" value="OPUNC08G19390.1"/>
    <property type="gene ID" value="OPUNC08G19390"/>
</dbReference>
<organism evidence="3">
    <name type="scientific">Oryza punctata</name>
    <name type="common">Red rice</name>
    <dbReference type="NCBI Taxonomy" id="4537"/>
    <lineage>
        <taxon>Eukaryota</taxon>
        <taxon>Viridiplantae</taxon>
        <taxon>Streptophyta</taxon>
        <taxon>Embryophyta</taxon>
        <taxon>Tracheophyta</taxon>
        <taxon>Spermatophyta</taxon>
        <taxon>Magnoliopsida</taxon>
        <taxon>Liliopsida</taxon>
        <taxon>Poales</taxon>
        <taxon>Poaceae</taxon>
        <taxon>BOP clade</taxon>
        <taxon>Oryzoideae</taxon>
        <taxon>Oryzeae</taxon>
        <taxon>Oryzinae</taxon>
        <taxon>Oryza</taxon>
    </lineage>
</organism>
<reference evidence="3" key="1">
    <citation type="submission" date="2015-04" db="UniProtKB">
        <authorList>
            <consortium name="EnsemblPlants"/>
        </authorList>
    </citation>
    <scope>IDENTIFICATION</scope>
</reference>
<proteinExistence type="predicted"/>
<name>A0A0E0LX58_ORYPU</name>
<dbReference type="STRING" id="4537.A0A0E0LX58"/>
<evidence type="ECO:0000256" key="2">
    <source>
        <dbReference type="SAM" id="SignalP"/>
    </source>
</evidence>
<accession>A0A0E0LX58</accession>
<dbReference type="EnsemblPlants" id="OPUNC08G19390.1">
    <property type="protein sequence ID" value="OPUNC08G19390.1"/>
    <property type="gene ID" value="OPUNC08G19390"/>
</dbReference>
<dbReference type="Proteomes" id="UP000026962">
    <property type="component" value="Chromosome 8"/>
</dbReference>
<protein>
    <submittedName>
        <fullName evidence="3">Uncharacterized protein</fullName>
    </submittedName>
</protein>
<dbReference type="AlphaFoldDB" id="A0A0E0LX58"/>
<evidence type="ECO:0000256" key="1">
    <source>
        <dbReference type="SAM" id="MobiDB-lite"/>
    </source>
</evidence>
<feature type="region of interest" description="Disordered" evidence="1">
    <location>
        <begin position="159"/>
        <end position="187"/>
    </location>
</feature>
<feature type="chain" id="PRO_5002366816" evidence="2">
    <location>
        <begin position="26"/>
        <end position="396"/>
    </location>
</feature>
<feature type="signal peptide" evidence="2">
    <location>
        <begin position="1"/>
        <end position="25"/>
    </location>
</feature>
<dbReference type="HOGENOM" id="CLU_697153_0_0_1"/>
<sequence>MTLQRTGAGMALSMVAVAMAAAVEGRRLATVRDRSSDRPAWLVPVRVGGRAGGGGDAGVLPWRDAGRRCAAQCPGPHRAEAAGKTSARPHEDGNGRSGVPQALASGTQPAKSTDKTNTEKIHAISEGGDAQVPASESEYMVIVKTSEPFEVEQFNPSLADEDKGDVRGGGRLKGFPTETEATGSRFSNHVKNNGSWFHEDSNHLEHISQSKGDVHGPLQLAPTRKENTLIASGHVVERTVSAVLDIIKPEDKVATEDKGKDRNRDVVYDKADDINSLASIEEILKLHFKAEMIEKRCQNCSNAAQKASPISDKHGEQMVACTNVNRTVDGDQQALCCLCDTKSRAADQWLFGSSLWFCASDAEIREISLEEVLKCEALPSFLREDGRLRCLESTSC</sequence>
<evidence type="ECO:0000313" key="3">
    <source>
        <dbReference type="EnsemblPlants" id="OPUNC08G19390.1"/>
    </source>
</evidence>
<feature type="region of interest" description="Disordered" evidence="1">
    <location>
        <begin position="71"/>
        <end position="118"/>
    </location>
</feature>
<reference evidence="3" key="2">
    <citation type="submission" date="2018-05" db="EMBL/GenBank/DDBJ databases">
        <title>OpunRS2 (Oryza punctata Reference Sequence Version 2).</title>
        <authorList>
            <person name="Zhang J."/>
            <person name="Kudrna D."/>
            <person name="Lee S."/>
            <person name="Talag J."/>
            <person name="Welchert J."/>
            <person name="Wing R.A."/>
        </authorList>
    </citation>
    <scope>NUCLEOTIDE SEQUENCE [LARGE SCALE GENOMIC DNA]</scope>
</reference>
<keyword evidence="2" id="KW-0732">Signal</keyword>
<keyword evidence="4" id="KW-1185">Reference proteome</keyword>